<dbReference type="InterPro" id="IPR013740">
    <property type="entry name" value="Redoxin"/>
</dbReference>
<reference evidence="6 7" key="1">
    <citation type="submission" date="2016-12" db="EMBL/GenBank/DDBJ databases">
        <title>Complete genome sequence of Thauera chlorobenzoica, a Betaproteobacterium degrading haloaromatics anaerobically to CO2 and halides.</title>
        <authorList>
            <person name="Goris T."/>
            <person name="Mergelsberg M."/>
            <person name="Boll M."/>
        </authorList>
    </citation>
    <scope>NUCLEOTIDE SEQUENCE [LARGE SCALE GENOMIC DNA]</scope>
    <source>
        <strain evidence="6 7">3CB1</strain>
    </source>
</reference>
<keyword evidence="5" id="KW-0676">Redox-active center</keyword>
<evidence type="ECO:0000256" key="2">
    <source>
        <dbReference type="ARBA" id="ARBA00007758"/>
    </source>
</evidence>
<accession>A0A1H5YCI4</accession>
<dbReference type="InterPro" id="IPR004799">
    <property type="entry name" value="Periplasmic_diS_OxRdtase_DsbE"/>
</dbReference>
<dbReference type="InterPro" id="IPR013766">
    <property type="entry name" value="Thioredoxin_domain"/>
</dbReference>
<dbReference type="STRING" id="96773.Tchl_0255"/>
<dbReference type="InterPro" id="IPR050553">
    <property type="entry name" value="Thioredoxin_ResA/DsbE_sf"/>
</dbReference>
<keyword evidence="3" id="KW-0201">Cytochrome c-type biogenesis</keyword>
<comment type="subcellular location">
    <subcellularLocation>
        <location evidence="1">Cell envelope</location>
    </subcellularLocation>
</comment>
<dbReference type="RefSeq" id="WP_075146794.1">
    <property type="nucleotide sequence ID" value="NZ_CP018839.1"/>
</dbReference>
<evidence type="ECO:0000256" key="4">
    <source>
        <dbReference type="ARBA" id="ARBA00023157"/>
    </source>
</evidence>
<name>A0A1H5YCI4_9RHOO</name>
<dbReference type="GO" id="GO:0017004">
    <property type="term" value="P:cytochrome complex assembly"/>
    <property type="evidence" value="ECO:0007669"/>
    <property type="project" value="UniProtKB-KW"/>
</dbReference>
<protein>
    <submittedName>
        <fullName evidence="6">Cytochrome c-type biogenesis protein CcmG/DsbE, thiol:disulfide oxidoreductase</fullName>
    </submittedName>
</protein>
<dbReference type="OrthoDB" id="9811352at2"/>
<dbReference type="CDD" id="cd03010">
    <property type="entry name" value="TlpA_like_DsbE"/>
    <property type="match status" value="1"/>
</dbReference>
<keyword evidence="7" id="KW-1185">Reference proteome</keyword>
<dbReference type="EMBL" id="CP018839">
    <property type="protein sequence ID" value="APR03128.1"/>
    <property type="molecule type" value="Genomic_DNA"/>
</dbReference>
<proteinExistence type="inferred from homology"/>
<dbReference type="GO" id="GO:0015036">
    <property type="term" value="F:disulfide oxidoreductase activity"/>
    <property type="evidence" value="ECO:0007669"/>
    <property type="project" value="InterPro"/>
</dbReference>
<evidence type="ECO:0000256" key="5">
    <source>
        <dbReference type="ARBA" id="ARBA00023284"/>
    </source>
</evidence>
<dbReference type="PANTHER" id="PTHR42852">
    <property type="entry name" value="THIOL:DISULFIDE INTERCHANGE PROTEIN DSBE"/>
    <property type="match status" value="1"/>
</dbReference>
<dbReference type="Proteomes" id="UP000185739">
    <property type="component" value="Chromosome"/>
</dbReference>
<dbReference type="InterPro" id="IPR017937">
    <property type="entry name" value="Thioredoxin_CS"/>
</dbReference>
<dbReference type="AlphaFoldDB" id="A0A1H5YCI4"/>
<dbReference type="Pfam" id="PF08534">
    <property type="entry name" value="Redoxin"/>
    <property type="match status" value="1"/>
</dbReference>
<dbReference type="PANTHER" id="PTHR42852:SF6">
    <property type="entry name" value="THIOL:DISULFIDE INTERCHANGE PROTEIN DSBE"/>
    <property type="match status" value="1"/>
</dbReference>
<dbReference type="GO" id="GO:0030288">
    <property type="term" value="C:outer membrane-bounded periplasmic space"/>
    <property type="evidence" value="ECO:0007669"/>
    <property type="project" value="InterPro"/>
</dbReference>
<gene>
    <name evidence="6" type="ORF">Tchl_0255</name>
</gene>
<dbReference type="SUPFAM" id="SSF52833">
    <property type="entry name" value="Thioredoxin-like"/>
    <property type="match status" value="1"/>
</dbReference>
<evidence type="ECO:0000313" key="6">
    <source>
        <dbReference type="EMBL" id="APR03128.1"/>
    </source>
</evidence>
<comment type="similarity">
    <text evidence="2">Belongs to the thioredoxin family. DsbE subfamily.</text>
</comment>
<sequence>MKAKFLVPLALFFGLAGFLAFGLTLNPREVPSPLIDKPAPGFSLARLDQPEQRFALEEMRGEVWLLNVWASWCVACRQEHPVLVRMAQQKLVPIVGLNYKEVRGDGAINVRGMAPEAETGLAIERARRWLADHGDPYALSVLDIDGRVGIDFGVYGVPETFLIDREGRIRYKHIGPITPDSLKNELLPRIEEVRRAG</sequence>
<dbReference type="PROSITE" id="PS00194">
    <property type="entry name" value="THIOREDOXIN_1"/>
    <property type="match status" value="1"/>
</dbReference>
<organism evidence="6 7">
    <name type="scientific">Thauera chlorobenzoica</name>
    <dbReference type="NCBI Taxonomy" id="96773"/>
    <lineage>
        <taxon>Bacteria</taxon>
        <taxon>Pseudomonadati</taxon>
        <taxon>Pseudomonadota</taxon>
        <taxon>Betaproteobacteria</taxon>
        <taxon>Rhodocyclales</taxon>
        <taxon>Zoogloeaceae</taxon>
        <taxon>Thauera</taxon>
    </lineage>
</organism>
<dbReference type="KEGG" id="tcl:Tchl_0255"/>
<evidence type="ECO:0000313" key="7">
    <source>
        <dbReference type="Proteomes" id="UP000185739"/>
    </source>
</evidence>
<dbReference type="InterPro" id="IPR036249">
    <property type="entry name" value="Thioredoxin-like_sf"/>
</dbReference>
<evidence type="ECO:0000256" key="3">
    <source>
        <dbReference type="ARBA" id="ARBA00022748"/>
    </source>
</evidence>
<keyword evidence="4" id="KW-1015">Disulfide bond</keyword>
<evidence type="ECO:0000256" key="1">
    <source>
        <dbReference type="ARBA" id="ARBA00004196"/>
    </source>
</evidence>
<dbReference type="PROSITE" id="PS51352">
    <property type="entry name" value="THIOREDOXIN_2"/>
    <property type="match status" value="1"/>
</dbReference>
<dbReference type="Gene3D" id="3.40.30.10">
    <property type="entry name" value="Glutaredoxin"/>
    <property type="match status" value="1"/>
</dbReference>